<evidence type="ECO:0000256" key="2">
    <source>
        <dbReference type="ARBA" id="ARBA00022448"/>
    </source>
</evidence>
<dbReference type="OrthoDB" id="9768177at2"/>
<evidence type="ECO:0000313" key="10">
    <source>
        <dbReference type="Proteomes" id="UP000310314"/>
    </source>
</evidence>
<proteinExistence type="inferred from homology"/>
<comment type="caution">
    <text evidence="9">The sequence shown here is derived from an EMBL/GenBank/DDBJ whole genome shotgun (WGS) entry which is preliminary data.</text>
</comment>
<evidence type="ECO:0000313" key="9">
    <source>
        <dbReference type="EMBL" id="TMM55800.1"/>
    </source>
</evidence>
<dbReference type="InterPro" id="IPR037066">
    <property type="entry name" value="Plug_dom_sf"/>
</dbReference>
<dbReference type="SUPFAM" id="SSF49464">
    <property type="entry name" value="Carboxypeptidase regulatory domain-like"/>
    <property type="match status" value="1"/>
</dbReference>
<dbReference type="InterPro" id="IPR036942">
    <property type="entry name" value="Beta-barrel_TonB_sf"/>
</dbReference>
<dbReference type="EMBL" id="VATY01000003">
    <property type="protein sequence ID" value="TMM55800.1"/>
    <property type="molecule type" value="Genomic_DNA"/>
</dbReference>
<dbReference type="NCBIfam" id="TIGR04056">
    <property type="entry name" value="OMP_RagA_SusC"/>
    <property type="match status" value="1"/>
</dbReference>
<feature type="domain" description="TonB-dependent receptor plug" evidence="8">
    <location>
        <begin position="236"/>
        <end position="345"/>
    </location>
</feature>
<dbReference type="SUPFAM" id="SSF56935">
    <property type="entry name" value="Porins"/>
    <property type="match status" value="1"/>
</dbReference>
<comment type="subcellular location">
    <subcellularLocation>
        <location evidence="1 7">Cell outer membrane</location>
        <topology evidence="1 7">Multi-pass membrane protein</topology>
    </subcellularLocation>
</comment>
<reference evidence="9 10" key="1">
    <citation type="submission" date="2019-05" db="EMBL/GenBank/DDBJ databases">
        <authorList>
            <person name="Zhang J.-Y."/>
            <person name="Feg X."/>
            <person name="Du Z.-J."/>
        </authorList>
    </citation>
    <scope>NUCLEOTIDE SEQUENCE [LARGE SCALE GENOMIC DNA]</scope>
    <source>
        <strain evidence="9 10">RZ26</strain>
    </source>
</reference>
<keyword evidence="2 7" id="KW-0813">Transport</keyword>
<dbReference type="Gene3D" id="2.40.170.20">
    <property type="entry name" value="TonB-dependent receptor, beta-barrel domain"/>
    <property type="match status" value="1"/>
</dbReference>
<dbReference type="Pfam" id="PF13715">
    <property type="entry name" value="CarbopepD_reg_2"/>
    <property type="match status" value="1"/>
</dbReference>
<dbReference type="Pfam" id="PF07715">
    <property type="entry name" value="Plug"/>
    <property type="match status" value="1"/>
</dbReference>
<evidence type="ECO:0000256" key="1">
    <source>
        <dbReference type="ARBA" id="ARBA00004571"/>
    </source>
</evidence>
<evidence type="ECO:0000256" key="5">
    <source>
        <dbReference type="ARBA" id="ARBA00023136"/>
    </source>
</evidence>
<dbReference type="Gene3D" id="2.170.130.10">
    <property type="entry name" value="TonB-dependent receptor, plug domain"/>
    <property type="match status" value="1"/>
</dbReference>
<evidence type="ECO:0000256" key="4">
    <source>
        <dbReference type="ARBA" id="ARBA00022692"/>
    </source>
</evidence>
<protein>
    <submittedName>
        <fullName evidence="9">SusC/RagA family TonB-linked outer membrane protein</fullName>
    </submittedName>
</protein>
<dbReference type="GO" id="GO:0009279">
    <property type="term" value="C:cell outer membrane"/>
    <property type="evidence" value="ECO:0007669"/>
    <property type="project" value="UniProtKB-SubCell"/>
</dbReference>
<dbReference type="PROSITE" id="PS52016">
    <property type="entry name" value="TONB_DEPENDENT_REC_3"/>
    <property type="match status" value="1"/>
</dbReference>
<dbReference type="InterPro" id="IPR039426">
    <property type="entry name" value="TonB-dep_rcpt-like"/>
</dbReference>
<dbReference type="InterPro" id="IPR023997">
    <property type="entry name" value="TonB-dep_OMP_SusC/RagA_CS"/>
</dbReference>
<keyword evidence="10" id="KW-1185">Reference proteome</keyword>
<evidence type="ECO:0000256" key="6">
    <source>
        <dbReference type="ARBA" id="ARBA00023237"/>
    </source>
</evidence>
<gene>
    <name evidence="9" type="ORF">FEE95_14175</name>
</gene>
<sequence>MKIADTLGTGKSVHHYLYLKMKFSFLLLLISLLQVHAKSYAQKESFDLNMESATIDEVFSAIQNQTGYRFLYNDRTVNLDRKISIIMEGRRIERLLNRIFKGTNITYTIIEKQIILNISEKNPTNGKIDEKPIERTKEPEEPQRIVSGRVVDTDGIPLFGVSVLIKGTQKGVATDEDGKYAVTVNSGEILIFSYLGFLDIEIPIGNELIYDVVMTETSFKLDGVELVSTGYQKIEKERATGSFERVKEQTLERKINQDIVSKIRGEVSGVLFDPNVNSRDNNNSLGITIRGTSSLRANTEPLVVVDGFPIRGGFNTINPNDVESISILKDAAAASIWGIRATNGVIVIVTKKGSRKNKLAIEASVNSSFTLKTDIFKSAYADPQTQTDYQIALFESSGYFDTDQLFDGALEPGRLSQVNRVYEALGLAERGDISQEDASSRIEAIRKTDGRKQYASLFLKPQLWNQYNLAASVGGEKYSARGSVTYNRNTDELMGDESDQFIVNFSNSFDLSSRLRVNASVNFSQNRIENSAGIGPGNYFDQYALNEAILDSDGNQIPASTLGFSQASSDLAQQRGYAYPWIYNLQQEFDNADNTSVNTEIRIQTGLTYELIDGLDLGLSYQYEYGQLNARNLQNEATFSTRSTVNEFTQIDNTGNVSGFPVPKGSILDQSFATLNTNTFRAQLNYDKDYKEGDHRLTAIAGYEARKVISETNNDRKYGFNEQSLLNILPDYSTLFPLPLEQFSQPSLIPRNADLLFVENRFISYYANASYSYLNKYTISGSTRLDDTNLFGSSKKFRNVPLFSVGLKWNLFQEFFNEGDTIDQLSLRATYGTNGNVDRSTSPFLQTKQGIDFITFGNIFSFISTVPNPFLRLEKTQTLNLGLDFGLFKNGLSGSIEYYRKNSIDLLADRQLNPTVGVNSTLLNTGELFNNGVDISLNFTLVNGDQFGWDTAANFSLNENELTKVDVAQEDVFSFVRGLSQVEGTPLNTIYSFRYAGLDGSGAPQYINGSNELARVSEDITDTNALINEGTTTPRYYGSLINDFRYKNLSLRILTTYVAGHVFRNTNSFDPSNIGFNAFQDFNNRWQNIGDENMTDIPALPSNFQIGLPGYQNYRFADKFVDNAANIRLSEIIFGYQFPRPLVERLSMESFQLSLQAQNLKVWNFNKWNVDPLNVLFPIRPTFSINLSASF</sequence>
<dbReference type="AlphaFoldDB" id="A0A5S3PSZ2"/>
<dbReference type="InterPro" id="IPR008969">
    <property type="entry name" value="CarboxyPept-like_regulatory"/>
</dbReference>
<dbReference type="NCBIfam" id="TIGR04057">
    <property type="entry name" value="SusC_RagA_signa"/>
    <property type="match status" value="1"/>
</dbReference>
<organism evidence="9 10">
    <name type="scientific">Maribacter algarum</name>
    <name type="common">ex Zhang et al. 2020</name>
    <dbReference type="NCBI Taxonomy" id="2578118"/>
    <lineage>
        <taxon>Bacteria</taxon>
        <taxon>Pseudomonadati</taxon>
        <taxon>Bacteroidota</taxon>
        <taxon>Flavobacteriia</taxon>
        <taxon>Flavobacteriales</taxon>
        <taxon>Flavobacteriaceae</taxon>
        <taxon>Maribacter</taxon>
    </lineage>
</organism>
<dbReference type="InterPro" id="IPR023996">
    <property type="entry name" value="TonB-dep_OMP_SusC/RagA"/>
</dbReference>
<dbReference type="RefSeq" id="WP_138658669.1">
    <property type="nucleotide sequence ID" value="NZ_VATY01000003.1"/>
</dbReference>
<evidence type="ECO:0000256" key="3">
    <source>
        <dbReference type="ARBA" id="ARBA00022452"/>
    </source>
</evidence>
<keyword evidence="3 7" id="KW-1134">Transmembrane beta strand</keyword>
<keyword evidence="5 7" id="KW-0472">Membrane</keyword>
<dbReference type="Gene3D" id="2.60.40.1120">
    <property type="entry name" value="Carboxypeptidase-like, regulatory domain"/>
    <property type="match status" value="1"/>
</dbReference>
<keyword evidence="4 7" id="KW-0812">Transmembrane</keyword>
<evidence type="ECO:0000256" key="7">
    <source>
        <dbReference type="PROSITE-ProRule" id="PRU01360"/>
    </source>
</evidence>
<name>A0A5S3PSZ2_9FLAO</name>
<accession>A0A5S3PSZ2</accession>
<keyword evidence="6 7" id="KW-0998">Cell outer membrane</keyword>
<dbReference type="Proteomes" id="UP000310314">
    <property type="component" value="Unassembled WGS sequence"/>
</dbReference>
<dbReference type="InterPro" id="IPR012910">
    <property type="entry name" value="Plug_dom"/>
</dbReference>
<comment type="similarity">
    <text evidence="7">Belongs to the TonB-dependent receptor family.</text>
</comment>
<evidence type="ECO:0000259" key="8">
    <source>
        <dbReference type="Pfam" id="PF07715"/>
    </source>
</evidence>